<reference evidence="2 3" key="2">
    <citation type="journal article" date="2019" name="G3 (Bethesda)">
        <title>Hybrid Assembly of the Genome of the Entomopathogenic Nematode Steinernema carpocapsae Identifies the X-Chromosome.</title>
        <authorList>
            <person name="Serra L."/>
            <person name="Macchietto M."/>
            <person name="Macias-Munoz A."/>
            <person name="McGill C.J."/>
            <person name="Rodriguez I.M."/>
            <person name="Rodriguez B."/>
            <person name="Murad R."/>
            <person name="Mortazavi A."/>
        </authorList>
    </citation>
    <scope>NUCLEOTIDE SEQUENCE [LARGE SCALE GENOMIC DNA]</scope>
    <source>
        <strain evidence="2 3">ALL</strain>
    </source>
</reference>
<name>A0A4U5LN71_STECR</name>
<comment type="caution">
    <text evidence="2">The sequence shown here is derived from an EMBL/GenBank/DDBJ whole genome shotgun (WGS) entry which is preliminary data.</text>
</comment>
<dbReference type="AlphaFoldDB" id="A0A4U5LN71"/>
<organism evidence="2 3">
    <name type="scientific">Steinernema carpocapsae</name>
    <name type="common">Entomopathogenic nematode</name>
    <dbReference type="NCBI Taxonomy" id="34508"/>
    <lineage>
        <taxon>Eukaryota</taxon>
        <taxon>Metazoa</taxon>
        <taxon>Ecdysozoa</taxon>
        <taxon>Nematoda</taxon>
        <taxon>Chromadorea</taxon>
        <taxon>Rhabditida</taxon>
        <taxon>Tylenchina</taxon>
        <taxon>Panagrolaimomorpha</taxon>
        <taxon>Strongyloidoidea</taxon>
        <taxon>Steinernematidae</taxon>
        <taxon>Steinernema</taxon>
    </lineage>
</organism>
<dbReference type="EMBL" id="AZBU02000016">
    <property type="protein sequence ID" value="TKR57337.1"/>
    <property type="molecule type" value="Genomic_DNA"/>
</dbReference>
<feature type="chain" id="PRO_5021021568" evidence="1">
    <location>
        <begin position="17"/>
        <end position="138"/>
    </location>
</feature>
<dbReference type="Proteomes" id="UP000298663">
    <property type="component" value="Unassembled WGS sequence"/>
</dbReference>
<accession>A0A4U5LN71</accession>
<evidence type="ECO:0000313" key="2">
    <source>
        <dbReference type="EMBL" id="TKR57337.1"/>
    </source>
</evidence>
<keyword evidence="3" id="KW-1185">Reference proteome</keyword>
<evidence type="ECO:0000313" key="3">
    <source>
        <dbReference type="Proteomes" id="UP000298663"/>
    </source>
</evidence>
<evidence type="ECO:0000256" key="1">
    <source>
        <dbReference type="SAM" id="SignalP"/>
    </source>
</evidence>
<reference evidence="2 3" key="1">
    <citation type="journal article" date="2015" name="Genome Biol.">
        <title>Comparative genomics of Steinernema reveals deeply conserved gene regulatory networks.</title>
        <authorList>
            <person name="Dillman A.R."/>
            <person name="Macchietto M."/>
            <person name="Porter C.F."/>
            <person name="Rogers A."/>
            <person name="Williams B."/>
            <person name="Antoshechkin I."/>
            <person name="Lee M.M."/>
            <person name="Goodwin Z."/>
            <person name="Lu X."/>
            <person name="Lewis E.E."/>
            <person name="Goodrich-Blair H."/>
            <person name="Stock S.P."/>
            <person name="Adams B.J."/>
            <person name="Sternberg P.W."/>
            <person name="Mortazavi A."/>
        </authorList>
    </citation>
    <scope>NUCLEOTIDE SEQUENCE [LARGE SCALE GENOMIC DNA]</scope>
    <source>
        <strain evidence="2 3">ALL</strain>
    </source>
</reference>
<sequence length="138" mass="15410">MKPVLVFLLLVPVFETHPSIMVENRANIKNILIPRQITQRARLESEFSSAAKAALGIETRVRTAFYDSYGNTMDQAVIRIPPPQARTSFKQKSAVYSNPLPLAINSDIVSSTFKPSKYSSNKSKNVLIVFRRSEAGLI</sequence>
<keyword evidence="1" id="KW-0732">Signal</keyword>
<protein>
    <submittedName>
        <fullName evidence="2">Uncharacterized protein</fullName>
    </submittedName>
</protein>
<gene>
    <name evidence="2" type="ORF">L596_030824</name>
</gene>
<proteinExistence type="predicted"/>
<feature type="signal peptide" evidence="1">
    <location>
        <begin position="1"/>
        <end position="16"/>
    </location>
</feature>
<dbReference type="OrthoDB" id="10399713at2759"/>